<proteinExistence type="predicted"/>
<sequence>MPLTAPTILPGFEPHPSIVAPEVFEKMRLYMDYVDLEERIIREAKMRKTLQELSKDPIARDHISDWKEHDCRVDTAFVPIVAESSSYGSQRLPEMLEDEEARREVVADSTMRLDENKGSEQRMSVNEQHRLLNKRGEEGYTADQEYGLQLGNMRSGGFVMGVGTSNGAARSSRSRKTHSSYSSWVRRNQNKRRGTQEADAMAQQSREEGQIKRKAHEGEVSSKMAKQVKVGLSGGLALFWKKSYEVEILRSSSRIMDTKVKAGNLVYYMTFFYGDLVRQRRNEFWTELKSIGLNRNGGWGLAGNFNEFMSSEKKLGGPVRVESSFYQFRSMARICKIKEIPSSGDKLSWAGVREVITNGVKENVWIQCRLARAFENPELFRLFPRSHL</sequence>
<keyword evidence="3" id="KW-1185">Reference proteome</keyword>
<name>A0A0D3EAS8_BRAOL</name>
<organism evidence="2 3">
    <name type="scientific">Brassica oleracea var. oleracea</name>
    <dbReference type="NCBI Taxonomy" id="109376"/>
    <lineage>
        <taxon>Eukaryota</taxon>
        <taxon>Viridiplantae</taxon>
        <taxon>Streptophyta</taxon>
        <taxon>Embryophyta</taxon>
        <taxon>Tracheophyta</taxon>
        <taxon>Spermatophyta</taxon>
        <taxon>Magnoliopsida</taxon>
        <taxon>eudicotyledons</taxon>
        <taxon>Gunneridae</taxon>
        <taxon>Pentapetalae</taxon>
        <taxon>rosids</taxon>
        <taxon>malvids</taxon>
        <taxon>Brassicales</taxon>
        <taxon>Brassicaceae</taxon>
        <taxon>Brassiceae</taxon>
        <taxon>Brassica</taxon>
    </lineage>
</organism>
<dbReference type="eggNOG" id="KOG1075">
    <property type="taxonomic scope" value="Eukaryota"/>
</dbReference>
<evidence type="ECO:0000313" key="3">
    <source>
        <dbReference type="Proteomes" id="UP000032141"/>
    </source>
</evidence>
<accession>A0A0D3EAS8</accession>
<evidence type="ECO:0000256" key="1">
    <source>
        <dbReference type="SAM" id="MobiDB-lite"/>
    </source>
</evidence>
<reference evidence="2" key="2">
    <citation type="submission" date="2015-03" db="UniProtKB">
        <authorList>
            <consortium name="EnsemblPlants"/>
        </authorList>
    </citation>
    <scope>IDENTIFICATION</scope>
</reference>
<dbReference type="Proteomes" id="UP000032141">
    <property type="component" value="Chromosome C9"/>
</dbReference>
<dbReference type="HOGENOM" id="CLU_712413_0_0_1"/>
<dbReference type="Gramene" id="Bo9g112640.1">
    <property type="protein sequence ID" value="Bo9g112640.1"/>
    <property type="gene ID" value="Bo9g112640"/>
</dbReference>
<feature type="compositionally biased region" description="Basic and acidic residues" evidence="1">
    <location>
        <begin position="205"/>
        <end position="220"/>
    </location>
</feature>
<evidence type="ECO:0000313" key="2">
    <source>
        <dbReference type="EnsemblPlants" id="Bo9g112640.1"/>
    </source>
</evidence>
<feature type="region of interest" description="Disordered" evidence="1">
    <location>
        <begin position="165"/>
        <end position="220"/>
    </location>
</feature>
<protein>
    <submittedName>
        <fullName evidence="2">Uncharacterized protein</fullName>
    </submittedName>
</protein>
<dbReference type="EnsemblPlants" id="Bo9g112640.1">
    <property type="protein sequence ID" value="Bo9g112640.1"/>
    <property type="gene ID" value="Bo9g112640"/>
</dbReference>
<dbReference type="AlphaFoldDB" id="A0A0D3EAS8"/>
<reference evidence="2 3" key="1">
    <citation type="journal article" date="2014" name="Genome Biol.">
        <title>Transcriptome and methylome profiling reveals relics of genome dominance in the mesopolyploid Brassica oleracea.</title>
        <authorList>
            <person name="Parkin I.A."/>
            <person name="Koh C."/>
            <person name="Tang H."/>
            <person name="Robinson S.J."/>
            <person name="Kagale S."/>
            <person name="Clarke W.E."/>
            <person name="Town C.D."/>
            <person name="Nixon J."/>
            <person name="Krishnakumar V."/>
            <person name="Bidwell S.L."/>
            <person name="Denoeud F."/>
            <person name="Belcram H."/>
            <person name="Links M.G."/>
            <person name="Just J."/>
            <person name="Clarke C."/>
            <person name="Bender T."/>
            <person name="Huebert T."/>
            <person name="Mason A.S."/>
            <person name="Pires J.C."/>
            <person name="Barker G."/>
            <person name="Moore J."/>
            <person name="Walley P.G."/>
            <person name="Manoli S."/>
            <person name="Batley J."/>
            <person name="Edwards D."/>
            <person name="Nelson M.N."/>
            <person name="Wang X."/>
            <person name="Paterson A.H."/>
            <person name="King G."/>
            <person name="Bancroft I."/>
            <person name="Chalhoub B."/>
            <person name="Sharpe A.G."/>
        </authorList>
    </citation>
    <scope>NUCLEOTIDE SEQUENCE</scope>
    <source>
        <strain evidence="2 3">cv. TO1000</strain>
    </source>
</reference>